<name>A0A3L6PTS7_PANMI</name>
<organism evidence="2 3">
    <name type="scientific">Panicum miliaceum</name>
    <name type="common">Proso millet</name>
    <name type="synonym">Broomcorn millet</name>
    <dbReference type="NCBI Taxonomy" id="4540"/>
    <lineage>
        <taxon>Eukaryota</taxon>
        <taxon>Viridiplantae</taxon>
        <taxon>Streptophyta</taxon>
        <taxon>Embryophyta</taxon>
        <taxon>Tracheophyta</taxon>
        <taxon>Spermatophyta</taxon>
        <taxon>Magnoliopsida</taxon>
        <taxon>Liliopsida</taxon>
        <taxon>Poales</taxon>
        <taxon>Poaceae</taxon>
        <taxon>PACMAD clade</taxon>
        <taxon>Panicoideae</taxon>
        <taxon>Panicodae</taxon>
        <taxon>Paniceae</taxon>
        <taxon>Panicinae</taxon>
        <taxon>Panicum</taxon>
        <taxon>Panicum sect. Panicum</taxon>
    </lineage>
</organism>
<proteinExistence type="predicted"/>
<keyword evidence="3" id="KW-1185">Reference proteome</keyword>
<evidence type="ECO:0000313" key="3">
    <source>
        <dbReference type="Proteomes" id="UP000275267"/>
    </source>
</evidence>
<reference evidence="3" key="1">
    <citation type="journal article" date="2019" name="Nat. Commun.">
        <title>The genome of broomcorn millet.</title>
        <authorList>
            <person name="Zou C."/>
            <person name="Miki D."/>
            <person name="Li D."/>
            <person name="Tang Q."/>
            <person name="Xiao L."/>
            <person name="Rajput S."/>
            <person name="Deng P."/>
            <person name="Jia W."/>
            <person name="Huang R."/>
            <person name="Zhang M."/>
            <person name="Sun Y."/>
            <person name="Hu J."/>
            <person name="Fu X."/>
            <person name="Schnable P.S."/>
            <person name="Li F."/>
            <person name="Zhang H."/>
            <person name="Feng B."/>
            <person name="Zhu X."/>
            <person name="Liu R."/>
            <person name="Schnable J.C."/>
            <person name="Zhu J.-K."/>
            <person name="Zhang H."/>
        </authorList>
    </citation>
    <scope>NUCLEOTIDE SEQUENCE [LARGE SCALE GENOMIC DNA]</scope>
</reference>
<dbReference type="Proteomes" id="UP000275267">
    <property type="component" value="Unassembled WGS sequence"/>
</dbReference>
<comment type="caution">
    <text evidence="2">The sequence shown here is derived from an EMBL/GenBank/DDBJ whole genome shotgun (WGS) entry which is preliminary data.</text>
</comment>
<gene>
    <name evidence="2" type="ORF">C2845_PM16G04000</name>
</gene>
<protein>
    <submittedName>
        <fullName evidence="2">Uncharacterized protein</fullName>
    </submittedName>
</protein>
<dbReference type="EMBL" id="PQIB02000015">
    <property type="protein sequence ID" value="RLM65075.1"/>
    <property type="molecule type" value="Genomic_DNA"/>
</dbReference>
<feature type="region of interest" description="Disordered" evidence="1">
    <location>
        <begin position="1"/>
        <end position="34"/>
    </location>
</feature>
<dbReference type="AlphaFoldDB" id="A0A3L6PTS7"/>
<evidence type="ECO:0000313" key="2">
    <source>
        <dbReference type="EMBL" id="RLM65075.1"/>
    </source>
</evidence>
<sequence length="85" mass="8936">MRGAAPCTRSGGVDSRGSEHRHHRSRGDLGGWRPVVASSSPAKVVADVQPISVASSPSSVEQLSHLCPWMWPGSCSYTSVGYTIG</sequence>
<evidence type="ECO:0000256" key="1">
    <source>
        <dbReference type="SAM" id="MobiDB-lite"/>
    </source>
</evidence>
<accession>A0A3L6PTS7</accession>